<dbReference type="AlphaFoldDB" id="A0A391NTF4"/>
<evidence type="ECO:0000313" key="2">
    <source>
        <dbReference type="Proteomes" id="UP000265618"/>
    </source>
</evidence>
<dbReference type="GO" id="GO:0046982">
    <property type="term" value="F:protein heterodimerization activity"/>
    <property type="evidence" value="ECO:0007669"/>
    <property type="project" value="InterPro"/>
</dbReference>
<dbReference type="Gene3D" id="1.10.20.10">
    <property type="entry name" value="Histone, subunit A"/>
    <property type="match status" value="1"/>
</dbReference>
<evidence type="ECO:0008006" key="3">
    <source>
        <dbReference type="Google" id="ProtNLM"/>
    </source>
</evidence>
<gene>
    <name evidence="1" type="ORF">KIPB_014149</name>
</gene>
<dbReference type="InterPro" id="IPR009072">
    <property type="entry name" value="Histone-fold"/>
</dbReference>
<sequence>ASCHANRVTLMKKDMDIVMRIREEKFLER</sequence>
<keyword evidence="2" id="KW-1185">Reference proteome</keyword>
<proteinExistence type="predicted"/>
<feature type="non-terminal residue" evidence="1">
    <location>
        <position position="1"/>
    </location>
</feature>
<organism evidence="1 2">
    <name type="scientific">Kipferlia bialata</name>
    <dbReference type="NCBI Taxonomy" id="797122"/>
    <lineage>
        <taxon>Eukaryota</taxon>
        <taxon>Metamonada</taxon>
        <taxon>Carpediemonas-like organisms</taxon>
        <taxon>Kipferlia</taxon>
    </lineage>
</organism>
<evidence type="ECO:0000313" key="1">
    <source>
        <dbReference type="EMBL" id="GCA64397.1"/>
    </source>
</evidence>
<comment type="caution">
    <text evidence="1">The sequence shown here is derived from an EMBL/GenBank/DDBJ whole genome shotgun (WGS) entry which is preliminary data.</text>
</comment>
<dbReference type="Proteomes" id="UP000265618">
    <property type="component" value="Unassembled WGS sequence"/>
</dbReference>
<accession>A0A391NTF4</accession>
<name>A0A391NTF4_9EUKA</name>
<protein>
    <recommendedName>
        <fullName evidence="3">Histone H2A/H2B/H3 domain-containing protein</fullName>
    </recommendedName>
</protein>
<dbReference type="EMBL" id="BDIP01007104">
    <property type="protein sequence ID" value="GCA64397.1"/>
    <property type="molecule type" value="Genomic_DNA"/>
</dbReference>
<reference evidence="1 2" key="1">
    <citation type="journal article" date="2018" name="PLoS ONE">
        <title>The draft genome of Kipferlia bialata reveals reductive genome evolution in fornicate parasites.</title>
        <authorList>
            <person name="Tanifuji G."/>
            <person name="Takabayashi S."/>
            <person name="Kume K."/>
            <person name="Takagi M."/>
            <person name="Nakayama T."/>
            <person name="Kamikawa R."/>
            <person name="Inagaki Y."/>
            <person name="Hashimoto T."/>
        </authorList>
    </citation>
    <scope>NUCLEOTIDE SEQUENCE [LARGE SCALE GENOMIC DNA]</scope>
    <source>
        <strain evidence="1">NY0173</strain>
    </source>
</reference>